<dbReference type="InterPro" id="IPR036852">
    <property type="entry name" value="Peptidase_S8/S53_dom_sf"/>
</dbReference>
<dbReference type="GO" id="GO:0004252">
    <property type="term" value="F:serine-type endopeptidase activity"/>
    <property type="evidence" value="ECO:0007669"/>
    <property type="project" value="UniProtKB-UniRule"/>
</dbReference>
<evidence type="ECO:0000256" key="1">
    <source>
        <dbReference type="ARBA" id="ARBA00001913"/>
    </source>
</evidence>
<feature type="compositionally biased region" description="Basic and acidic residues" evidence="15">
    <location>
        <begin position="190"/>
        <end position="206"/>
    </location>
</feature>
<dbReference type="PROSITE" id="PS00137">
    <property type="entry name" value="SUBTILASE_HIS"/>
    <property type="match status" value="1"/>
</dbReference>
<dbReference type="Gene3D" id="3.30.70.850">
    <property type="entry name" value="Peptidase S8, pro-domain"/>
    <property type="match status" value="1"/>
</dbReference>
<evidence type="ECO:0000256" key="3">
    <source>
        <dbReference type="ARBA" id="ARBA00022670"/>
    </source>
</evidence>
<keyword evidence="4" id="KW-0165">Cleavage on pair of basic residues</keyword>
<dbReference type="GO" id="GO:0008038">
    <property type="term" value="P:neuron recognition"/>
    <property type="evidence" value="ECO:0007669"/>
    <property type="project" value="UniProtKB-ARBA"/>
</dbReference>
<dbReference type="AlphaFoldDB" id="A0A6F9DDD9"/>
<keyword evidence="9" id="KW-0865">Zymogen</keyword>
<dbReference type="FunFam" id="3.40.50.200:FF:000001">
    <property type="entry name" value="Furin 2, isoform B"/>
    <property type="match status" value="1"/>
</dbReference>
<evidence type="ECO:0000256" key="5">
    <source>
        <dbReference type="ARBA" id="ARBA00022729"/>
    </source>
</evidence>
<keyword evidence="11" id="KW-0325">Glycoprotein</keyword>
<dbReference type="GO" id="GO:0005802">
    <property type="term" value="C:trans-Golgi network"/>
    <property type="evidence" value="ECO:0007669"/>
    <property type="project" value="TreeGrafter"/>
</dbReference>
<evidence type="ECO:0000313" key="18">
    <source>
        <dbReference type="EMBL" id="CAB3247432.1"/>
    </source>
</evidence>
<dbReference type="PROSITE" id="PS51892">
    <property type="entry name" value="SUBTILASE"/>
    <property type="match status" value="1"/>
</dbReference>
<evidence type="ECO:0000256" key="12">
    <source>
        <dbReference type="PIRSR" id="PIRSR615500-1"/>
    </source>
</evidence>
<dbReference type="PANTHER" id="PTHR42884:SF3">
    <property type="entry name" value="FURIN-LIKE PROTEASE 1, ISOFORMS 1_1-X_2"/>
    <property type="match status" value="1"/>
</dbReference>
<dbReference type="Pfam" id="PF00082">
    <property type="entry name" value="Peptidase_S8"/>
    <property type="match status" value="1"/>
</dbReference>
<name>A0A6F9DDD9_9ASCI</name>
<dbReference type="InterPro" id="IPR008979">
    <property type="entry name" value="Galactose-bd-like_sf"/>
</dbReference>
<dbReference type="FunFam" id="2.60.120.260:FF:000006">
    <property type="entry name" value="Proprotein convertase subtilisin/kexin type 5"/>
    <property type="match status" value="1"/>
</dbReference>
<proteinExistence type="evidence at transcript level"/>
<dbReference type="GO" id="GO:0000139">
    <property type="term" value="C:Golgi membrane"/>
    <property type="evidence" value="ECO:0007669"/>
    <property type="project" value="TreeGrafter"/>
</dbReference>
<feature type="active site" description="Charge relay system" evidence="12 13">
    <location>
        <position position="176"/>
    </location>
</feature>
<evidence type="ECO:0000259" key="17">
    <source>
        <dbReference type="PROSITE" id="PS51829"/>
    </source>
</evidence>
<keyword evidence="3 13" id="KW-0645">Protease</keyword>
<evidence type="ECO:0000256" key="10">
    <source>
        <dbReference type="ARBA" id="ARBA00023157"/>
    </source>
</evidence>
<dbReference type="SUPFAM" id="SSF49785">
    <property type="entry name" value="Galactose-binding domain-like"/>
    <property type="match status" value="1"/>
</dbReference>
<keyword evidence="5" id="KW-0732">Signal</keyword>
<keyword evidence="16" id="KW-1133">Transmembrane helix</keyword>
<dbReference type="PROSITE" id="PS00136">
    <property type="entry name" value="SUBTILASE_ASP"/>
    <property type="match status" value="1"/>
</dbReference>
<dbReference type="PROSITE" id="PS51829">
    <property type="entry name" value="P_HOMO_B"/>
    <property type="match status" value="1"/>
</dbReference>
<evidence type="ECO:0000256" key="4">
    <source>
        <dbReference type="ARBA" id="ARBA00022685"/>
    </source>
</evidence>
<dbReference type="GO" id="GO:0008104">
    <property type="term" value="P:intracellular protein localization"/>
    <property type="evidence" value="ECO:0007669"/>
    <property type="project" value="UniProtKB-ARBA"/>
</dbReference>
<feature type="domain" description="P/Homo B" evidence="17">
    <location>
        <begin position="467"/>
        <end position="604"/>
    </location>
</feature>
<evidence type="ECO:0000256" key="11">
    <source>
        <dbReference type="ARBA" id="ARBA00023180"/>
    </source>
</evidence>
<dbReference type="InterPro" id="IPR006212">
    <property type="entry name" value="Furin_repeat"/>
</dbReference>
<dbReference type="InterPro" id="IPR034182">
    <property type="entry name" value="Kexin/furin"/>
</dbReference>
<keyword evidence="8 16" id="KW-0472">Membrane</keyword>
<dbReference type="InterPro" id="IPR038466">
    <property type="entry name" value="S8_pro-domain_sf"/>
</dbReference>
<keyword evidence="16" id="KW-0812">Transmembrane</keyword>
<keyword evidence="7 13" id="KW-0720">Serine protease</keyword>
<evidence type="ECO:0000256" key="16">
    <source>
        <dbReference type="SAM" id="Phobius"/>
    </source>
</evidence>
<evidence type="ECO:0000256" key="14">
    <source>
        <dbReference type="RuleBase" id="RU003355"/>
    </source>
</evidence>
<evidence type="ECO:0000256" key="7">
    <source>
        <dbReference type="ARBA" id="ARBA00022825"/>
    </source>
</evidence>
<evidence type="ECO:0000256" key="13">
    <source>
        <dbReference type="PROSITE-ProRule" id="PRU01240"/>
    </source>
</evidence>
<dbReference type="InterPro" id="IPR023828">
    <property type="entry name" value="Peptidase_S8_Ser-AS"/>
</dbReference>
<dbReference type="Pfam" id="PF16470">
    <property type="entry name" value="S8_pro-domain"/>
    <property type="match status" value="1"/>
</dbReference>
<dbReference type="InterPro" id="IPR002884">
    <property type="entry name" value="P_dom"/>
</dbReference>
<dbReference type="FunFam" id="3.30.70.850:FF:000001">
    <property type="entry name" value="Proprotein convertase subtilisin/kexin type 5"/>
    <property type="match status" value="1"/>
</dbReference>
<dbReference type="Gene3D" id="2.60.120.260">
    <property type="entry name" value="Galactose-binding domain-like"/>
    <property type="match status" value="1"/>
</dbReference>
<gene>
    <name evidence="18" type="primary">Furin</name>
</gene>
<dbReference type="PANTHER" id="PTHR42884">
    <property type="entry name" value="PROPROTEIN CONVERTASE SUBTILISIN/KEXIN-RELATED"/>
    <property type="match status" value="1"/>
</dbReference>
<organism evidence="18">
    <name type="scientific">Phallusia mammillata</name>
    <dbReference type="NCBI Taxonomy" id="59560"/>
    <lineage>
        <taxon>Eukaryota</taxon>
        <taxon>Metazoa</taxon>
        <taxon>Chordata</taxon>
        <taxon>Tunicata</taxon>
        <taxon>Ascidiacea</taxon>
        <taxon>Phlebobranchia</taxon>
        <taxon>Ascidiidae</taxon>
        <taxon>Phallusia</taxon>
    </lineage>
</organism>
<comment type="similarity">
    <text evidence="13 14">Belongs to the peptidase S8 family.</text>
</comment>
<dbReference type="InterPro" id="IPR032815">
    <property type="entry name" value="S8_pro-domain"/>
</dbReference>
<dbReference type="InterPro" id="IPR022398">
    <property type="entry name" value="Peptidase_S8_His-AS"/>
</dbReference>
<evidence type="ECO:0000256" key="6">
    <source>
        <dbReference type="ARBA" id="ARBA00022801"/>
    </source>
</evidence>
<dbReference type="Pfam" id="PF01483">
    <property type="entry name" value="P_proprotein"/>
    <property type="match status" value="1"/>
</dbReference>
<sequence length="864" mass="94190">MYIRTFLCLLQTAVPMKIDRKHKVARLSVFVLILNGILSSHAYQGFINEWAVEINGDKQTADEVAETHGFVNHGKILENTNFYLFSHPRLRKRSLSGSAEHHSKLITHEKVVWAEQQVAKVRRKRDLVHFTGDQGFNDPRWSQMWYLLPSKQPSMRVVEAWEAGYSGKGVAVTILDDGIEYTHPDLKNNYDKHASGDINSKDDDPAPRLSPSNENRHGTRCAGEVAAAADNGVCSVGVAYHANIGGVRMLDGPVTDSVEAKSIGLNPQHVDIYSASWGPDDDGRTVDGPGPLAKKAFREGVHKGRQGKGSIFVWASGNGGKHADNCNCDGYTNSIYTLSISSTTSRKQKPWYSESCSSTLAATYSSGSIGEPQIVTTDLRHQCTSAHTGTSASAPLAAAICSLALEANGNLTWRDMQHLVVRTAKWEGLNVEDWLYNGVGHKVSHAFGFGLMDALAMVKQAENWTLVPAQRNCTIHVISPSQTPRIIDSTKILQVPVLASTCSDGSPMIEKLEHVQASLTLRNQRRGSLAIFLVSPMGTRSQLLGQRRMDTSKQGFDKWPFMTTHSWDEDPRGKWTLEINDHNQNAVKGTLSGFDLVFHGTLLSDWPSHEGHTASNQPKGSTSNPQHEKPMGGDSSSTTSTTEKSVITPAVTTSNCKRPLSNGQGCMVCESGFVLMPMLHSCVAHCPSGHYAAQETADGSEVEAEKSDGLVCRPCAANCHSCIGKEPKHCVQCVAGATMPQGSSKCVLPVVPTAPVSHFYLVLVFAILLLICFGLTIYAVINKQRRQSCFGRSEQKYKYVPSGDGAITRLYSDSGLTEYHDEEDHEYSDTQGRVSNGHLPATHVNGYANSAYSRDKPTGNGGLL</sequence>
<accession>A0A6F9DDD9</accession>
<dbReference type="CDD" id="cd04059">
    <property type="entry name" value="Peptidases_S8_Protein_convertases_Kexins_Furin-like"/>
    <property type="match status" value="1"/>
</dbReference>
<feature type="active site" description="Charge relay system" evidence="12 13">
    <location>
        <position position="391"/>
    </location>
</feature>
<evidence type="ECO:0000256" key="9">
    <source>
        <dbReference type="ARBA" id="ARBA00023145"/>
    </source>
</evidence>
<feature type="active site" description="Charge relay system" evidence="12 13">
    <location>
        <position position="217"/>
    </location>
</feature>
<evidence type="ECO:0000256" key="2">
    <source>
        <dbReference type="ARBA" id="ARBA00004370"/>
    </source>
</evidence>
<keyword evidence="10" id="KW-1015">Disulfide bond</keyword>
<dbReference type="InterPro" id="IPR023827">
    <property type="entry name" value="Peptidase_S8_Asp-AS"/>
</dbReference>
<dbReference type="Gene3D" id="2.10.220.10">
    <property type="entry name" value="Hormone Receptor, Insulin-like Growth Factor Receptor 1, Chain A, domain 2"/>
    <property type="match status" value="1"/>
</dbReference>
<keyword evidence="6 13" id="KW-0378">Hydrolase</keyword>
<dbReference type="Gene3D" id="3.40.50.200">
    <property type="entry name" value="Peptidase S8/S53 domain"/>
    <property type="match status" value="1"/>
</dbReference>
<dbReference type="InterPro" id="IPR015500">
    <property type="entry name" value="Peptidase_S8_subtilisin-rel"/>
</dbReference>
<protein>
    <submittedName>
        <fullName evidence="18">Furin-1-like</fullName>
    </submittedName>
</protein>
<dbReference type="InterPro" id="IPR000209">
    <property type="entry name" value="Peptidase_S8/S53_dom"/>
</dbReference>
<dbReference type="InterPro" id="IPR009030">
    <property type="entry name" value="Growth_fac_rcpt_cys_sf"/>
</dbReference>
<feature type="compositionally biased region" description="Polar residues" evidence="15">
    <location>
        <begin position="613"/>
        <end position="625"/>
    </location>
</feature>
<dbReference type="PROSITE" id="PS00138">
    <property type="entry name" value="SUBTILASE_SER"/>
    <property type="match status" value="1"/>
</dbReference>
<feature type="region of interest" description="Disordered" evidence="15">
    <location>
        <begin position="190"/>
        <end position="218"/>
    </location>
</feature>
<evidence type="ECO:0000256" key="15">
    <source>
        <dbReference type="SAM" id="MobiDB-lite"/>
    </source>
</evidence>
<reference evidence="18" key="1">
    <citation type="submission" date="2020-04" db="EMBL/GenBank/DDBJ databases">
        <authorList>
            <person name="Neveu A P."/>
        </authorList>
    </citation>
    <scope>NUCLEOTIDE SEQUENCE</scope>
    <source>
        <tissue evidence="18">Whole embryo</tissue>
    </source>
</reference>
<feature type="region of interest" description="Disordered" evidence="15">
    <location>
        <begin position="608"/>
        <end position="646"/>
    </location>
</feature>
<dbReference type="SMART" id="SM00261">
    <property type="entry name" value="FU"/>
    <property type="match status" value="2"/>
</dbReference>
<dbReference type="GO" id="GO:0016486">
    <property type="term" value="P:peptide hormone processing"/>
    <property type="evidence" value="ECO:0007669"/>
    <property type="project" value="TreeGrafter"/>
</dbReference>
<feature type="transmembrane region" description="Helical" evidence="16">
    <location>
        <begin position="759"/>
        <end position="781"/>
    </location>
</feature>
<evidence type="ECO:0000256" key="8">
    <source>
        <dbReference type="ARBA" id="ARBA00023136"/>
    </source>
</evidence>
<comment type="cofactor">
    <cofactor evidence="1">
        <name>Ca(2+)</name>
        <dbReference type="ChEBI" id="CHEBI:29108"/>
    </cofactor>
</comment>
<dbReference type="SUPFAM" id="SSF57184">
    <property type="entry name" value="Growth factor receptor domain"/>
    <property type="match status" value="1"/>
</dbReference>
<dbReference type="EMBL" id="LR785297">
    <property type="protein sequence ID" value="CAB3247432.1"/>
    <property type="molecule type" value="mRNA"/>
</dbReference>
<comment type="subcellular location">
    <subcellularLocation>
        <location evidence="2">Membrane</location>
    </subcellularLocation>
</comment>
<dbReference type="SUPFAM" id="SSF52743">
    <property type="entry name" value="Subtilisin-like"/>
    <property type="match status" value="1"/>
</dbReference>
<dbReference type="PRINTS" id="PR00723">
    <property type="entry name" value="SUBTILISIN"/>
</dbReference>
<dbReference type="SUPFAM" id="SSF54897">
    <property type="entry name" value="Protease propeptides/inhibitors"/>
    <property type="match status" value="1"/>
</dbReference>